<name>A0A162HVS0_9HYPO</name>
<dbReference type="EMBL" id="AZHA01000011">
    <property type="protein sequence ID" value="OAA44055.1"/>
    <property type="molecule type" value="Genomic_DNA"/>
</dbReference>
<reference evidence="2 3" key="1">
    <citation type="journal article" date="2016" name="Genome Biol. Evol.">
        <title>Divergent and convergent evolution of fungal pathogenicity.</title>
        <authorList>
            <person name="Shang Y."/>
            <person name="Xiao G."/>
            <person name="Zheng P."/>
            <person name="Cen K."/>
            <person name="Zhan S."/>
            <person name="Wang C."/>
        </authorList>
    </citation>
    <scope>NUCLEOTIDE SEQUENCE [LARGE SCALE GENOMIC DNA]</scope>
    <source>
        <strain evidence="2 3">RCEF 3172</strain>
    </source>
</reference>
<feature type="chain" id="PRO_5007835436" evidence="1">
    <location>
        <begin position="19"/>
        <end position="82"/>
    </location>
</feature>
<gene>
    <name evidence="2" type="ORF">BBO_04411</name>
</gene>
<keyword evidence="1" id="KW-0732">Signal</keyword>
<organism evidence="2 3">
    <name type="scientific">Beauveria brongniartii RCEF 3172</name>
    <dbReference type="NCBI Taxonomy" id="1081107"/>
    <lineage>
        <taxon>Eukaryota</taxon>
        <taxon>Fungi</taxon>
        <taxon>Dikarya</taxon>
        <taxon>Ascomycota</taxon>
        <taxon>Pezizomycotina</taxon>
        <taxon>Sordariomycetes</taxon>
        <taxon>Hypocreomycetidae</taxon>
        <taxon>Hypocreales</taxon>
        <taxon>Cordycipitaceae</taxon>
        <taxon>Beauveria</taxon>
        <taxon>Beauveria brongniartii</taxon>
    </lineage>
</organism>
<proteinExistence type="predicted"/>
<dbReference type="OrthoDB" id="4870680at2759"/>
<comment type="caution">
    <text evidence="2">The sequence shown here is derived from an EMBL/GenBank/DDBJ whole genome shotgun (WGS) entry which is preliminary data.</text>
</comment>
<dbReference type="AlphaFoldDB" id="A0A162HVS0"/>
<feature type="signal peptide" evidence="1">
    <location>
        <begin position="1"/>
        <end position="18"/>
    </location>
</feature>
<evidence type="ECO:0000313" key="3">
    <source>
        <dbReference type="Proteomes" id="UP000076863"/>
    </source>
</evidence>
<evidence type="ECO:0000256" key="1">
    <source>
        <dbReference type="SAM" id="SignalP"/>
    </source>
</evidence>
<dbReference type="Proteomes" id="UP000076863">
    <property type="component" value="Unassembled WGS sequence"/>
</dbReference>
<sequence length="82" mass="8574">MVRIAAAAVLAFAVSTMALSGEAIPAKTAALRARDDAEVPKPDVPPPHSAEDFNKWMATIEEAAGQLQKMALDAVANQGKTE</sequence>
<accession>A0A162HVS0</accession>
<keyword evidence="3" id="KW-1185">Reference proteome</keyword>
<protein>
    <submittedName>
        <fullName evidence="2">Uncharacterized protein</fullName>
    </submittedName>
</protein>
<evidence type="ECO:0000313" key="2">
    <source>
        <dbReference type="EMBL" id="OAA44055.1"/>
    </source>
</evidence>